<accession>A0A7W9AIF5</accession>
<evidence type="ECO:0000313" key="3">
    <source>
        <dbReference type="Proteomes" id="UP000549617"/>
    </source>
</evidence>
<comment type="caution">
    <text evidence="2">The sequence shown here is derived from an EMBL/GenBank/DDBJ whole genome shotgun (WGS) entry which is preliminary data.</text>
</comment>
<evidence type="ECO:0000313" key="2">
    <source>
        <dbReference type="EMBL" id="MBB5686272.1"/>
    </source>
</evidence>
<organism evidence="2 3">
    <name type="scientific">Sphingobium boeckii</name>
    <dbReference type="NCBI Taxonomy" id="1082345"/>
    <lineage>
        <taxon>Bacteria</taxon>
        <taxon>Pseudomonadati</taxon>
        <taxon>Pseudomonadota</taxon>
        <taxon>Alphaproteobacteria</taxon>
        <taxon>Sphingomonadales</taxon>
        <taxon>Sphingomonadaceae</taxon>
        <taxon>Sphingobium</taxon>
    </lineage>
</organism>
<sequence>MYDVRDIANFTLDFAEEYNLPLTNLALQKLLYFAHGWFYSLFDEPLIKNKFEAWQYGPVQRVIYNQFKICGNTPIRDIRATYIDPLSGEAVYKPPLISGDHKAVIREVLQKYARYTAGQLVEESHVEDGPWEYVWKQAEEVIYPGMKIPDALILDHFKRLNPIITQH</sequence>
<keyword evidence="3" id="KW-1185">Reference proteome</keyword>
<gene>
    <name evidence="2" type="ORF">FHS49_002288</name>
</gene>
<dbReference type="RefSeq" id="WP_184018456.1">
    <property type="nucleotide sequence ID" value="NZ_JACIJC010000003.1"/>
</dbReference>
<dbReference type="Proteomes" id="UP000549617">
    <property type="component" value="Unassembled WGS sequence"/>
</dbReference>
<name>A0A7W9AIF5_9SPHN</name>
<dbReference type="Pfam" id="PF13274">
    <property type="entry name" value="SocA_Panacea"/>
    <property type="match status" value="1"/>
</dbReference>
<proteinExistence type="predicted"/>
<reference evidence="2 3" key="1">
    <citation type="submission" date="2020-08" db="EMBL/GenBank/DDBJ databases">
        <title>Genomic Encyclopedia of Type Strains, Phase IV (KMG-IV): sequencing the most valuable type-strain genomes for metagenomic binning, comparative biology and taxonomic classification.</title>
        <authorList>
            <person name="Goeker M."/>
        </authorList>
    </citation>
    <scope>NUCLEOTIDE SEQUENCE [LARGE SCALE GENOMIC DNA]</scope>
    <source>
        <strain evidence="2 3">DSM 25079</strain>
    </source>
</reference>
<dbReference type="AlphaFoldDB" id="A0A7W9AIF5"/>
<dbReference type="EMBL" id="JACIJC010000003">
    <property type="protein sequence ID" value="MBB5686272.1"/>
    <property type="molecule type" value="Genomic_DNA"/>
</dbReference>
<evidence type="ECO:0000259" key="1">
    <source>
        <dbReference type="Pfam" id="PF13274"/>
    </source>
</evidence>
<protein>
    <submittedName>
        <fullName evidence="2">Putative phage-associated protein</fullName>
    </submittedName>
</protein>
<feature type="domain" description="Antitoxin SocA-like Panacea" evidence="1">
    <location>
        <begin position="27"/>
        <end position="132"/>
    </location>
</feature>
<dbReference type="InterPro" id="IPR025272">
    <property type="entry name" value="SocA_Panacea"/>
</dbReference>